<reference evidence="3 4" key="1">
    <citation type="submission" date="2019-10" db="EMBL/GenBank/DDBJ databases">
        <authorList>
            <person name="Palmer J.M."/>
        </authorList>
    </citation>
    <scope>NUCLEOTIDE SEQUENCE [LARGE SCALE GENOMIC DNA]</scope>
    <source>
        <strain evidence="3 4">TWF694</strain>
    </source>
</reference>
<feature type="domain" description="DUF7025" evidence="2">
    <location>
        <begin position="185"/>
        <end position="283"/>
    </location>
</feature>
<feature type="region of interest" description="Disordered" evidence="1">
    <location>
        <begin position="1"/>
        <end position="26"/>
    </location>
</feature>
<evidence type="ECO:0000256" key="1">
    <source>
        <dbReference type="SAM" id="MobiDB-lite"/>
    </source>
</evidence>
<comment type="caution">
    <text evidence="3">The sequence shown here is derived from an EMBL/GenBank/DDBJ whole genome shotgun (WGS) entry which is preliminary data.</text>
</comment>
<accession>A0AAV9WTR2</accession>
<gene>
    <name evidence="3" type="ORF">TWF694_005575</name>
</gene>
<sequence>MSKPETEPTLNGANGTVATEKDADGEVSAPVLRATEPVAIAHVDKIFDKKGQKFKYVKTHRDRDHTKKHSRLVIVVYRVFSAHGVPADQEIVIRGEILCDALNSKLKQTQSKTITLDVPLEKVQLQHFYRERLSLRELSNDVARSKCGLESDDPIFKKATEKIFQLDAGIKFITDHYSITAKKIESLSEPANITFELLWTIFSPGVLAYTTNLLGEASIVRIRSYIEEPAKGDKPPEFVIKADHIDYNGRRYGYTIENKFIIPIFPGEIAITSLPIYPFQAHPEPERERDRLINRAEKALKLNDKALRLHLQEYKGHAITLTNDYKEVKFNELSRLNALRIYNGGQE</sequence>
<dbReference type="EMBL" id="JAVHJO010000017">
    <property type="protein sequence ID" value="KAK6525438.1"/>
    <property type="molecule type" value="Genomic_DNA"/>
</dbReference>
<dbReference type="PANTHER" id="PTHR46411:SF2">
    <property type="entry name" value="AAA+ ATPASE DOMAIN-CONTAINING PROTEIN"/>
    <property type="match status" value="1"/>
</dbReference>
<dbReference type="InterPro" id="IPR054289">
    <property type="entry name" value="DUF7025"/>
</dbReference>
<dbReference type="Pfam" id="PF22942">
    <property type="entry name" value="DUF7025"/>
    <property type="match status" value="1"/>
</dbReference>
<dbReference type="AlphaFoldDB" id="A0AAV9WTR2"/>
<dbReference type="Proteomes" id="UP001365542">
    <property type="component" value="Unassembled WGS sequence"/>
</dbReference>
<name>A0AAV9WTR2_9PEZI</name>
<protein>
    <recommendedName>
        <fullName evidence="2">DUF7025 domain-containing protein</fullName>
    </recommendedName>
</protein>
<feature type="compositionally biased region" description="Polar residues" evidence="1">
    <location>
        <begin position="8"/>
        <end position="17"/>
    </location>
</feature>
<keyword evidence="4" id="KW-1185">Reference proteome</keyword>
<organism evidence="3 4">
    <name type="scientific">Orbilia ellipsospora</name>
    <dbReference type="NCBI Taxonomy" id="2528407"/>
    <lineage>
        <taxon>Eukaryota</taxon>
        <taxon>Fungi</taxon>
        <taxon>Dikarya</taxon>
        <taxon>Ascomycota</taxon>
        <taxon>Pezizomycotina</taxon>
        <taxon>Orbiliomycetes</taxon>
        <taxon>Orbiliales</taxon>
        <taxon>Orbiliaceae</taxon>
        <taxon>Orbilia</taxon>
    </lineage>
</organism>
<evidence type="ECO:0000259" key="2">
    <source>
        <dbReference type="Pfam" id="PF22942"/>
    </source>
</evidence>
<evidence type="ECO:0000313" key="3">
    <source>
        <dbReference type="EMBL" id="KAK6525438.1"/>
    </source>
</evidence>
<proteinExistence type="predicted"/>
<dbReference type="PANTHER" id="PTHR46411">
    <property type="entry name" value="FAMILY ATPASE, PUTATIVE-RELATED"/>
    <property type="match status" value="1"/>
</dbReference>
<evidence type="ECO:0000313" key="4">
    <source>
        <dbReference type="Proteomes" id="UP001365542"/>
    </source>
</evidence>